<proteinExistence type="predicted"/>
<name>A0A8S5SUE5_9CAUD</name>
<dbReference type="EMBL" id="BK032682">
    <property type="protein sequence ID" value="DAF54668.1"/>
    <property type="molecule type" value="Genomic_DNA"/>
</dbReference>
<protein>
    <submittedName>
        <fullName evidence="1">Uncharacterized protein</fullName>
    </submittedName>
</protein>
<sequence length="108" mass="12922">MVEPKTYRVKQSVKDRDFMSNNFRVTQTQYILNKPLYTEEIILNLTVDKEDYFVSTNVRYANGTLFAPFYNPDDRGNNKLYKKVVKAYNKFMSNMKDIFEEVSENEDY</sequence>
<accession>A0A8S5SUE5</accession>
<evidence type="ECO:0000313" key="1">
    <source>
        <dbReference type="EMBL" id="DAF54668.1"/>
    </source>
</evidence>
<organism evidence="1">
    <name type="scientific">Siphoviridae sp. ctqPo10</name>
    <dbReference type="NCBI Taxonomy" id="2827948"/>
    <lineage>
        <taxon>Viruses</taxon>
        <taxon>Duplodnaviria</taxon>
        <taxon>Heunggongvirae</taxon>
        <taxon>Uroviricota</taxon>
        <taxon>Caudoviricetes</taxon>
    </lineage>
</organism>
<reference evidence="1" key="1">
    <citation type="journal article" date="2021" name="Proc. Natl. Acad. Sci. U.S.A.">
        <title>A Catalog of Tens of Thousands of Viruses from Human Metagenomes Reveals Hidden Associations with Chronic Diseases.</title>
        <authorList>
            <person name="Tisza M.J."/>
            <person name="Buck C.B."/>
        </authorList>
    </citation>
    <scope>NUCLEOTIDE SEQUENCE</scope>
    <source>
        <strain evidence="1">CtqPo10</strain>
    </source>
</reference>